<dbReference type="CDD" id="cd00200">
    <property type="entry name" value="WD40"/>
    <property type="match status" value="1"/>
</dbReference>
<keyword evidence="11" id="KW-1185">Reference proteome</keyword>
<evidence type="ECO:0000313" key="11">
    <source>
        <dbReference type="Proteomes" id="UP000887569"/>
    </source>
</evidence>
<reference evidence="12" key="1">
    <citation type="submission" date="2022-11" db="UniProtKB">
        <authorList>
            <consortium name="WormBaseParasite"/>
        </authorList>
    </citation>
    <scope>IDENTIFICATION</scope>
</reference>
<dbReference type="PROSITE" id="PS50082">
    <property type="entry name" value="WD_REPEATS_2"/>
    <property type="match status" value="3"/>
</dbReference>
<keyword evidence="7" id="KW-0539">Nucleus</keyword>
<keyword evidence="6" id="KW-0804">Transcription</keyword>
<name>A0A915AWK1_PARUN</name>
<dbReference type="PANTHER" id="PTHR19879:SF1">
    <property type="entry name" value="CANNONBALL-RELATED"/>
    <property type="match status" value="1"/>
</dbReference>
<keyword evidence="3 8" id="KW-0853">WD repeat</keyword>
<evidence type="ECO:0000256" key="1">
    <source>
        <dbReference type="ARBA" id="ARBA00004123"/>
    </source>
</evidence>
<comment type="subcellular location">
    <subcellularLocation>
        <location evidence="1">Nucleus</location>
    </subcellularLocation>
</comment>
<dbReference type="GO" id="GO:0016251">
    <property type="term" value="F:RNA polymerase II general transcription initiation factor activity"/>
    <property type="evidence" value="ECO:0007669"/>
    <property type="project" value="TreeGrafter"/>
</dbReference>
<feature type="region of interest" description="Disordered" evidence="9">
    <location>
        <begin position="246"/>
        <end position="277"/>
    </location>
</feature>
<dbReference type="Pfam" id="PF04494">
    <property type="entry name" value="TFIID_NTD2"/>
    <property type="match status" value="1"/>
</dbReference>
<evidence type="ECO:0000256" key="6">
    <source>
        <dbReference type="ARBA" id="ARBA00023163"/>
    </source>
</evidence>
<dbReference type="SUPFAM" id="SSF50978">
    <property type="entry name" value="WD40 repeat-like"/>
    <property type="match status" value="1"/>
</dbReference>
<evidence type="ECO:0000256" key="4">
    <source>
        <dbReference type="ARBA" id="ARBA00022737"/>
    </source>
</evidence>
<accession>A0A915AWK1</accession>
<dbReference type="PANTHER" id="PTHR19879">
    <property type="entry name" value="TRANSCRIPTION INITIATION FACTOR TFIID"/>
    <property type="match status" value="1"/>
</dbReference>
<protein>
    <submittedName>
        <fullName evidence="12">LisH domain-containing protein</fullName>
    </submittedName>
</protein>
<dbReference type="PROSITE" id="PS50896">
    <property type="entry name" value="LISH"/>
    <property type="match status" value="1"/>
</dbReference>
<dbReference type="PROSITE" id="PS00678">
    <property type="entry name" value="WD_REPEATS_1"/>
    <property type="match status" value="2"/>
</dbReference>
<evidence type="ECO:0000313" key="12">
    <source>
        <dbReference type="WBParaSite" id="PgR018_g134_t03"/>
    </source>
</evidence>
<evidence type="ECO:0000256" key="7">
    <source>
        <dbReference type="ARBA" id="ARBA00023242"/>
    </source>
</evidence>
<feature type="repeat" description="WD" evidence="8">
    <location>
        <begin position="382"/>
        <end position="423"/>
    </location>
</feature>
<dbReference type="Gene3D" id="1.25.40.500">
    <property type="entry name" value="TFIID subunit TAF5, NTD2 domain"/>
    <property type="match status" value="1"/>
</dbReference>
<dbReference type="GO" id="GO:0005669">
    <property type="term" value="C:transcription factor TFIID complex"/>
    <property type="evidence" value="ECO:0007669"/>
    <property type="project" value="TreeGrafter"/>
</dbReference>
<evidence type="ECO:0000256" key="2">
    <source>
        <dbReference type="ARBA" id="ARBA00009435"/>
    </source>
</evidence>
<dbReference type="InterPro" id="IPR037264">
    <property type="entry name" value="TFIID_NTD2_sf"/>
</dbReference>
<evidence type="ECO:0000259" key="10">
    <source>
        <dbReference type="Pfam" id="PF04494"/>
    </source>
</evidence>
<dbReference type="InterPro" id="IPR036322">
    <property type="entry name" value="WD40_repeat_dom_sf"/>
</dbReference>
<feature type="domain" description="TFIID subunit TAF5 NTD2" evidence="10">
    <location>
        <begin position="76"/>
        <end position="195"/>
    </location>
</feature>
<dbReference type="InterPro" id="IPR007582">
    <property type="entry name" value="TFIID_NTD2"/>
</dbReference>
<dbReference type="AlphaFoldDB" id="A0A915AWK1"/>
<evidence type="ECO:0000256" key="9">
    <source>
        <dbReference type="SAM" id="MobiDB-lite"/>
    </source>
</evidence>
<dbReference type="GO" id="GO:0006367">
    <property type="term" value="P:transcription initiation at RNA polymerase II promoter"/>
    <property type="evidence" value="ECO:0007669"/>
    <property type="project" value="TreeGrafter"/>
</dbReference>
<comment type="similarity">
    <text evidence="2">Belongs to the WD repeat TAF5 family.</text>
</comment>
<dbReference type="PROSITE" id="PS50294">
    <property type="entry name" value="WD_REPEATS_REGION"/>
    <property type="match status" value="3"/>
</dbReference>
<dbReference type="SMART" id="SM00320">
    <property type="entry name" value="WD40"/>
    <property type="match status" value="6"/>
</dbReference>
<dbReference type="SUPFAM" id="SSF160897">
    <property type="entry name" value="Taf5 N-terminal domain-like"/>
    <property type="match status" value="1"/>
</dbReference>
<dbReference type="PRINTS" id="PR00320">
    <property type="entry name" value="GPROTEINBRPT"/>
</dbReference>
<sequence length="638" mass="70222">MATLCASLPAFASPHRKSIKMDPDVLEQPLNPESLKQILAFFSKNGLTEAEETLKREASAVLRLSKEPLDTNEVNNDAILREFGSLLSHVDASFDNFRAEFASLLFPIFAHLYIQLIFEGHSSLARAFGEKYARSVPSMYEEPTYSLLRISTHGQAVGHPLVHALTKNNFVLRMSKATIKQLEPFLARNATIKEIIHDHIVIEPVDGTRTKAAVEASLGGIIGQISRQDRKHKMFYGTVKEDLSSQLGVEKKRPKGKDRSDGKKKDANGPAPDRIPLPALIDRRSMVKESTKKVRISAESPPSVCLYTALNASGGLTAADFSDDSSCLAVGYGNSIVQVHCLNEEKLCPLKKIEQLEALDIDADDIFEQVYDESQAATQLTFQGHTKSVCSVNFSPDKRLLLSSSSDATVRLWNIATRSNVVVYRQILPVWQAQFCSRSYYFATGSADGTATLWATDRLQPLRIFADALSDVSCIDFHPNCNYIIGGSDDRYVRVWDVLSGACVRTFSSHKGPIRAVKVSPCGRYLASVGAEGSLVIWDMGMQRAVCLQEVTPTPFMSALAFSREGSALALGRSDCGLSFYSLDSVTTHTTSQEHLSNDPKINPNGFHMFTYSTKQTPIVGLHFTRRNLVLGVGAFGQ</sequence>
<proteinExistence type="inferred from homology"/>
<evidence type="ECO:0000256" key="3">
    <source>
        <dbReference type="ARBA" id="ARBA00022574"/>
    </source>
</evidence>
<feature type="repeat" description="WD" evidence="8">
    <location>
        <begin position="507"/>
        <end position="540"/>
    </location>
</feature>
<organism evidence="11 12">
    <name type="scientific">Parascaris univalens</name>
    <name type="common">Nematode worm</name>
    <dbReference type="NCBI Taxonomy" id="6257"/>
    <lineage>
        <taxon>Eukaryota</taxon>
        <taxon>Metazoa</taxon>
        <taxon>Ecdysozoa</taxon>
        <taxon>Nematoda</taxon>
        <taxon>Chromadorea</taxon>
        <taxon>Rhabditida</taxon>
        <taxon>Spirurina</taxon>
        <taxon>Ascaridomorpha</taxon>
        <taxon>Ascaridoidea</taxon>
        <taxon>Ascarididae</taxon>
        <taxon>Parascaris</taxon>
    </lineage>
</organism>
<keyword evidence="5" id="KW-0805">Transcription regulation</keyword>
<dbReference type="InterPro" id="IPR001680">
    <property type="entry name" value="WD40_rpt"/>
</dbReference>
<evidence type="ECO:0000256" key="5">
    <source>
        <dbReference type="ARBA" id="ARBA00023015"/>
    </source>
</evidence>
<dbReference type="CDD" id="cd08044">
    <property type="entry name" value="TAF5_NTD2"/>
    <property type="match status" value="1"/>
</dbReference>
<dbReference type="InterPro" id="IPR020472">
    <property type="entry name" value="WD40_PAC1"/>
</dbReference>
<dbReference type="Proteomes" id="UP000887569">
    <property type="component" value="Unplaced"/>
</dbReference>
<feature type="repeat" description="WD" evidence="8">
    <location>
        <begin position="465"/>
        <end position="506"/>
    </location>
</feature>
<dbReference type="Gene3D" id="2.130.10.10">
    <property type="entry name" value="YVTN repeat-like/Quinoprotein amine dehydrogenase"/>
    <property type="match status" value="2"/>
</dbReference>
<dbReference type="InterPro" id="IPR006594">
    <property type="entry name" value="LisH"/>
</dbReference>
<feature type="compositionally biased region" description="Basic and acidic residues" evidence="9">
    <location>
        <begin position="257"/>
        <end position="267"/>
    </location>
</feature>
<dbReference type="InterPro" id="IPR015943">
    <property type="entry name" value="WD40/YVTN_repeat-like_dom_sf"/>
</dbReference>
<dbReference type="InterPro" id="IPR019775">
    <property type="entry name" value="WD40_repeat_CS"/>
</dbReference>
<evidence type="ECO:0000256" key="8">
    <source>
        <dbReference type="PROSITE-ProRule" id="PRU00221"/>
    </source>
</evidence>
<keyword evidence="4" id="KW-0677">Repeat</keyword>
<dbReference type="Pfam" id="PF00400">
    <property type="entry name" value="WD40"/>
    <property type="match status" value="4"/>
</dbReference>
<dbReference type="WBParaSite" id="PgR018_g134_t03">
    <property type="protein sequence ID" value="PgR018_g134_t03"/>
    <property type="gene ID" value="PgR018_g134"/>
</dbReference>